<proteinExistence type="predicted"/>
<dbReference type="InterPro" id="IPR008311">
    <property type="entry name" value="UCP028101"/>
</dbReference>
<gene>
    <name evidence="1" type="ORF">ACFOGP_07555</name>
</gene>
<keyword evidence="2" id="KW-1185">Reference proteome</keyword>
<protein>
    <submittedName>
        <fullName evidence="1">DUF1513 domain-containing protein</fullName>
    </submittedName>
</protein>
<dbReference type="InterPro" id="IPR006311">
    <property type="entry name" value="TAT_signal"/>
</dbReference>
<evidence type="ECO:0000313" key="1">
    <source>
        <dbReference type="EMBL" id="MFC3142559.1"/>
    </source>
</evidence>
<dbReference type="PIRSF" id="PIRSF028101">
    <property type="entry name" value="UCP028101"/>
    <property type="match status" value="1"/>
</dbReference>
<dbReference type="EMBL" id="JBHRTB010000010">
    <property type="protein sequence ID" value="MFC3142559.1"/>
    <property type="molecule type" value="Genomic_DNA"/>
</dbReference>
<accession>A0ABV7GLX7</accession>
<organism evidence="1 2">
    <name type="scientific">Psychromarinibacter halotolerans</name>
    <dbReference type="NCBI Taxonomy" id="1775175"/>
    <lineage>
        <taxon>Bacteria</taxon>
        <taxon>Pseudomonadati</taxon>
        <taxon>Pseudomonadota</taxon>
        <taxon>Alphaproteobacteria</taxon>
        <taxon>Rhodobacterales</taxon>
        <taxon>Paracoccaceae</taxon>
        <taxon>Psychromarinibacter</taxon>
    </lineage>
</organism>
<dbReference type="Pfam" id="PF07433">
    <property type="entry name" value="DUF1513"/>
    <property type="match status" value="1"/>
</dbReference>
<dbReference type="InterPro" id="IPR011044">
    <property type="entry name" value="Quino_amine_DH_bsu"/>
</dbReference>
<dbReference type="PROSITE" id="PS51318">
    <property type="entry name" value="TAT"/>
    <property type="match status" value="1"/>
</dbReference>
<comment type="caution">
    <text evidence="1">The sequence shown here is derived from an EMBL/GenBank/DDBJ whole genome shotgun (WGS) entry which is preliminary data.</text>
</comment>
<name>A0ABV7GLX7_9RHOB</name>
<dbReference type="SUPFAM" id="SSF50969">
    <property type="entry name" value="YVTN repeat-like/Quinoprotein amine dehydrogenase"/>
    <property type="match status" value="1"/>
</dbReference>
<reference evidence="2" key="1">
    <citation type="journal article" date="2019" name="Int. J. Syst. Evol. Microbiol.">
        <title>The Global Catalogue of Microorganisms (GCM) 10K type strain sequencing project: providing services to taxonomists for standard genome sequencing and annotation.</title>
        <authorList>
            <consortium name="The Broad Institute Genomics Platform"/>
            <consortium name="The Broad Institute Genome Sequencing Center for Infectious Disease"/>
            <person name="Wu L."/>
            <person name="Ma J."/>
        </authorList>
    </citation>
    <scope>NUCLEOTIDE SEQUENCE [LARGE SCALE GENOMIC DNA]</scope>
    <source>
        <strain evidence="2">KCTC 52366</strain>
    </source>
</reference>
<dbReference type="Proteomes" id="UP001595632">
    <property type="component" value="Unassembled WGS sequence"/>
</dbReference>
<dbReference type="RefSeq" id="WP_275633352.1">
    <property type="nucleotide sequence ID" value="NZ_JARGYD010000005.1"/>
</dbReference>
<sequence>MASRRGFLAGLMATGLTPRVSWADAGAPAYLAAAQLPGGAYNLFGLTDTGAEVFRLPLPDRGHAAAAHPSRPEAVAFARRPGTFAVVLDCASGRIHATLEAPAGRHFYGHGAFSPGGDILFTPENDFENARGVIGMWDALDGYARIGEFDSGGVGPHDTLLIPGTDVLAVANGGIETHPASGRAKLNIPMMQPNLSYVTIGGELLETVDLPHDYRRNSLRHLSVRDDGLVAFAMQWQGDAADSPPLAGLHRRGGEMRFASADPEGHRRMQGYAGSVSFSDSGDRFAITSPRGGLVQVFSADDAQLVETVESEDVCGVNAGADGFVFTAGTGLISSPGAELSRHAVAWDNHLVRIPSPVRG</sequence>
<evidence type="ECO:0000313" key="2">
    <source>
        <dbReference type="Proteomes" id="UP001595632"/>
    </source>
</evidence>